<evidence type="ECO:0000256" key="4">
    <source>
        <dbReference type="ARBA" id="ARBA00022692"/>
    </source>
</evidence>
<feature type="domain" description="SGNH" evidence="11">
    <location>
        <begin position="542"/>
        <end position="750"/>
    </location>
</feature>
<comment type="caution">
    <text evidence="12">The sequence shown here is derived from an EMBL/GenBank/DDBJ whole genome shotgun (WGS) entry which is preliminary data.</text>
</comment>
<dbReference type="InterPro" id="IPR050879">
    <property type="entry name" value="Acyltransferase_3"/>
</dbReference>
<comment type="subcellular location">
    <subcellularLocation>
        <location evidence="1">Cell membrane</location>
        <topology evidence="1">Multi-pass membrane protein</topology>
    </subcellularLocation>
</comment>
<feature type="transmembrane region" description="Helical" evidence="9">
    <location>
        <begin position="250"/>
        <end position="266"/>
    </location>
</feature>
<dbReference type="PANTHER" id="PTHR23028">
    <property type="entry name" value="ACETYLTRANSFERASE"/>
    <property type="match status" value="1"/>
</dbReference>
<evidence type="ECO:0000313" key="12">
    <source>
        <dbReference type="EMBL" id="GAA5184383.1"/>
    </source>
</evidence>
<feature type="transmembrane region" description="Helical" evidence="9">
    <location>
        <begin position="347"/>
        <end position="366"/>
    </location>
</feature>
<keyword evidence="2" id="KW-1003">Cell membrane</keyword>
<feature type="transmembrane region" description="Helical" evidence="9">
    <location>
        <begin position="178"/>
        <end position="197"/>
    </location>
</feature>
<evidence type="ECO:0000259" key="11">
    <source>
        <dbReference type="Pfam" id="PF19040"/>
    </source>
</evidence>
<keyword evidence="5 9" id="KW-1133">Transmembrane helix</keyword>
<feature type="transmembrane region" description="Helical" evidence="9">
    <location>
        <begin position="278"/>
        <end position="295"/>
    </location>
</feature>
<proteinExistence type="predicted"/>
<sequence>MQGGRRVGRGTKRVAGTGQARAGSGRGNGPLEKNRPASLIHARAGAREVRAHRRRTGTGTRTEPRKRAGDRYPERGGRGPRTGEARDRPSMSAQAQEGTRPGEPVFQYRPALDGVRAFAVAGVVLFHAGVPGIPGGFLGVDVFFVLSGFLITSLLLAEHDKHGRISLSGFWARRARRLLPALLVLLIAVVIAGQFLLPTVELRLLRGDGLSALVYVANWRMIYRGAGNYFAQTSAPSPLQHTWSLGIEEQFYLVWPLIVVGALGWLATRHGGTRRGRVMLLALTLAGVGASSYAASQLFDPTNLNRVYFGTDSRAQALLIGCALALLLGLAGSSARHTGPRQVHPTLGALAILAAAGLGWMLTNAAGTSAWLYRSGGLTLAAVAVAVILAHAVVSPNSPTARLLALPPLVWLGRISYGVYLWHWPLFQFVNAERTGLSGPSLLGLRLGLVLVIPIASYLAIEQPIRRGRWLRRIPRLAPAGTAVLAVLATAVVVVVATIPTPARNTALKTPPNPVFSPGTTGTATPRTPPPMRRSGRRPGAQPRIDFFGDSVSWTIGSYLPDEPGVDVHTRAIEGCGITTQSDILELGSPHSLYPYCPSWPSRWQQGVDADDPDVSVILLNRWELMDAKLGGKYTHVGKPDFDAYLTGQLDRAVTIAGSRGARVVLLTAAYTHRAERPDGGLYDEDQPSRVDAWNRDLRAETARHPDNTMVLDLNRLVCPSGTYIDSVNGLQVRSDGLHFTPEGVRQLIAPWLIPQLTAIASKGMP</sequence>
<gene>
    <name evidence="12" type="ORF">GCM10023322_25750</name>
</gene>
<feature type="compositionally biased region" description="Basic and acidic residues" evidence="8">
    <location>
        <begin position="62"/>
        <end position="89"/>
    </location>
</feature>
<dbReference type="EMBL" id="BAABJQ010000006">
    <property type="protein sequence ID" value="GAA5184383.1"/>
    <property type="molecule type" value="Genomic_DNA"/>
</dbReference>
<feature type="transmembrane region" description="Helical" evidence="9">
    <location>
        <begin position="443"/>
        <end position="461"/>
    </location>
</feature>
<feature type="transmembrane region" description="Helical" evidence="9">
    <location>
        <begin position="315"/>
        <end position="335"/>
    </location>
</feature>
<evidence type="ECO:0000256" key="6">
    <source>
        <dbReference type="ARBA" id="ARBA00023136"/>
    </source>
</evidence>
<reference evidence="13" key="1">
    <citation type="journal article" date="2019" name="Int. J. Syst. Evol. Microbiol.">
        <title>The Global Catalogue of Microorganisms (GCM) 10K type strain sequencing project: providing services to taxonomists for standard genome sequencing and annotation.</title>
        <authorList>
            <consortium name="The Broad Institute Genomics Platform"/>
            <consortium name="The Broad Institute Genome Sequencing Center for Infectious Disease"/>
            <person name="Wu L."/>
            <person name="Ma J."/>
        </authorList>
    </citation>
    <scope>NUCLEOTIDE SEQUENCE [LARGE SCALE GENOMIC DNA]</scope>
    <source>
        <strain evidence="13">JCM 18304</strain>
    </source>
</reference>
<evidence type="ECO:0000313" key="13">
    <source>
        <dbReference type="Proteomes" id="UP001501570"/>
    </source>
</evidence>
<protein>
    <submittedName>
        <fullName evidence="12">Acyltransferase family protein</fullName>
    </submittedName>
</protein>
<feature type="compositionally biased region" description="Basic residues" evidence="8">
    <location>
        <begin position="1"/>
        <end position="12"/>
    </location>
</feature>
<dbReference type="Proteomes" id="UP001501570">
    <property type="component" value="Unassembled WGS sequence"/>
</dbReference>
<dbReference type="Pfam" id="PF01757">
    <property type="entry name" value="Acyl_transf_3"/>
    <property type="match status" value="1"/>
</dbReference>
<dbReference type="GO" id="GO:0016746">
    <property type="term" value="F:acyltransferase activity"/>
    <property type="evidence" value="ECO:0007669"/>
    <property type="project" value="UniProtKB-KW"/>
</dbReference>
<feature type="transmembrane region" description="Helical" evidence="9">
    <location>
        <begin position="114"/>
        <end position="130"/>
    </location>
</feature>
<evidence type="ECO:0000256" key="2">
    <source>
        <dbReference type="ARBA" id="ARBA00022475"/>
    </source>
</evidence>
<evidence type="ECO:0000256" key="7">
    <source>
        <dbReference type="ARBA" id="ARBA00023315"/>
    </source>
</evidence>
<evidence type="ECO:0000256" key="5">
    <source>
        <dbReference type="ARBA" id="ARBA00022989"/>
    </source>
</evidence>
<keyword evidence="4 9" id="KW-0812">Transmembrane</keyword>
<feature type="transmembrane region" description="Helical" evidence="9">
    <location>
        <begin position="372"/>
        <end position="394"/>
    </location>
</feature>
<feature type="region of interest" description="Disordered" evidence="8">
    <location>
        <begin position="1"/>
        <end position="103"/>
    </location>
</feature>
<evidence type="ECO:0000256" key="8">
    <source>
        <dbReference type="SAM" id="MobiDB-lite"/>
    </source>
</evidence>
<keyword evidence="6 9" id="KW-0472">Membrane</keyword>
<feature type="region of interest" description="Disordered" evidence="8">
    <location>
        <begin position="508"/>
        <end position="540"/>
    </location>
</feature>
<keyword evidence="13" id="KW-1185">Reference proteome</keyword>
<name>A0ABP9RQ97_9ACTN</name>
<organism evidence="12 13">
    <name type="scientific">Rugosimonospora acidiphila</name>
    <dbReference type="NCBI Taxonomy" id="556531"/>
    <lineage>
        <taxon>Bacteria</taxon>
        <taxon>Bacillati</taxon>
        <taxon>Actinomycetota</taxon>
        <taxon>Actinomycetes</taxon>
        <taxon>Micromonosporales</taxon>
        <taxon>Micromonosporaceae</taxon>
        <taxon>Rugosimonospora</taxon>
    </lineage>
</organism>
<evidence type="ECO:0000256" key="1">
    <source>
        <dbReference type="ARBA" id="ARBA00004651"/>
    </source>
</evidence>
<dbReference type="Pfam" id="PF19040">
    <property type="entry name" value="SGNH"/>
    <property type="match status" value="1"/>
</dbReference>
<feature type="transmembrane region" description="Helical" evidence="9">
    <location>
        <begin position="136"/>
        <end position="157"/>
    </location>
</feature>
<feature type="transmembrane region" description="Helical" evidence="9">
    <location>
        <begin position="403"/>
        <end position="423"/>
    </location>
</feature>
<evidence type="ECO:0000256" key="9">
    <source>
        <dbReference type="SAM" id="Phobius"/>
    </source>
</evidence>
<dbReference type="InterPro" id="IPR002656">
    <property type="entry name" value="Acyl_transf_3_dom"/>
</dbReference>
<dbReference type="InterPro" id="IPR043968">
    <property type="entry name" value="SGNH"/>
</dbReference>
<keyword evidence="3" id="KW-0808">Transferase</keyword>
<feature type="transmembrane region" description="Helical" evidence="9">
    <location>
        <begin position="482"/>
        <end position="503"/>
    </location>
</feature>
<accession>A0ABP9RQ97</accession>
<dbReference type="SUPFAM" id="SSF52266">
    <property type="entry name" value="SGNH hydrolase"/>
    <property type="match status" value="1"/>
</dbReference>
<feature type="domain" description="Acyltransferase 3" evidence="10">
    <location>
        <begin position="110"/>
        <end position="459"/>
    </location>
</feature>
<dbReference type="Gene3D" id="3.40.50.1110">
    <property type="entry name" value="SGNH hydrolase"/>
    <property type="match status" value="1"/>
</dbReference>
<keyword evidence="7 12" id="KW-0012">Acyltransferase</keyword>
<evidence type="ECO:0000259" key="10">
    <source>
        <dbReference type="Pfam" id="PF01757"/>
    </source>
</evidence>
<evidence type="ECO:0000256" key="3">
    <source>
        <dbReference type="ARBA" id="ARBA00022679"/>
    </source>
</evidence>
<dbReference type="InterPro" id="IPR036514">
    <property type="entry name" value="SGNH_hydro_sf"/>
</dbReference>
<dbReference type="PANTHER" id="PTHR23028:SF53">
    <property type="entry name" value="ACYL_TRANSF_3 DOMAIN-CONTAINING PROTEIN"/>
    <property type="match status" value="1"/>
</dbReference>